<dbReference type="Proteomes" id="UP000515788">
    <property type="component" value="Chromosome 2"/>
</dbReference>
<dbReference type="RefSeq" id="XP_037137873.1">
    <property type="nucleotide sequence ID" value="XM_037281978.1"/>
</dbReference>
<evidence type="ECO:0000256" key="5">
    <source>
        <dbReference type="ARBA" id="ARBA00048488"/>
    </source>
</evidence>
<dbReference type="NCBIfam" id="TIGR00357">
    <property type="entry name" value="peptide-methionine (R)-S-oxide reductase MsrB"/>
    <property type="match status" value="1"/>
</dbReference>
<comment type="similarity">
    <text evidence="1 6">Belongs to the MsrB Met sulfoxide reductase family.</text>
</comment>
<dbReference type="GO" id="GO:0033743">
    <property type="term" value="F:peptide-methionine (R)-S-oxide reductase activity"/>
    <property type="evidence" value="ECO:0007669"/>
    <property type="project" value="UniProtKB-EC"/>
</dbReference>
<comment type="catalytic activity">
    <reaction evidence="5 6">
        <text>L-methionyl-[protein] + [thioredoxin]-disulfide + H2O = L-methionyl-(R)-S-oxide-[protein] + [thioredoxin]-dithiol</text>
        <dbReference type="Rhea" id="RHEA:24164"/>
        <dbReference type="Rhea" id="RHEA-COMP:10698"/>
        <dbReference type="Rhea" id="RHEA-COMP:10700"/>
        <dbReference type="Rhea" id="RHEA-COMP:12313"/>
        <dbReference type="Rhea" id="RHEA-COMP:12314"/>
        <dbReference type="ChEBI" id="CHEBI:15377"/>
        <dbReference type="ChEBI" id="CHEBI:16044"/>
        <dbReference type="ChEBI" id="CHEBI:29950"/>
        <dbReference type="ChEBI" id="CHEBI:45764"/>
        <dbReference type="ChEBI" id="CHEBI:50058"/>
        <dbReference type="EC" id="1.8.4.12"/>
    </reaction>
</comment>
<evidence type="ECO:0000313" key="9">
    <source>
        <dbReference type="Proteomes" id="UP000515788"/>
    </source>
</evidence>
<dbReference type="Gene3D" id="2.170.150.20">
    <property type="entry name" value="Peptide methionine sulfoxide reductase"/>
    <property type="match status" value="1"/>
</dbReference>
<dbReference type="EC" id="1.8.4.12" evidence="6"/>
<sequence>MFRSVRSLSHGGSRALSCLRTRQFHVTKAIMTTKWNPDLTPEQLSVLRDKGTERPYTGTYLNNKEEGTYHCANCDAPLYSSGAKFDSGCGWPAFYQEVSKDALTYHRDSSLGMERVEICCGRCGGHLGHVFEGEGWQKMFNHPTDARHCVNSASLKFAKN</sequence>
<accession>A0A7G3ZCG2</accession>
<dbReference type="AlphaFoldDB" id="A0A7G3ZCG2"/>
<evidence type="ECO:0000256" key="2">
    <source>
        <dbReference type="ARBA" id="ARBA00022723"/>
    </source>
</evidence>
<dbReference type="InterPro" id="IPR028427">
    <property type="entry name" value="Met_Sox_Rdtase_MsrB"/>
</dbReference>
<evidence type="ECO:0000256" key="6">
    <source>
        <dbReference type="RuleBase" id="RU365044"/>
    </source>
</evidence>
<dbReference type="GeneID" id="59324317"/>
<dbReference type="EMBL" id="CP059247">
    <property type="protein sequence ID" value="QLL31198.1"/>
    <property type="molecule type" value="Genomic_DNA"/>
</dbReference>
<gene>
    <name evidence="8" type="ORF">HG536_0B00590</name>
</gene>
<dbReference type="InterPro" id="IPR002579">
    <property type="entry name" value="Met_Sox_Rdtase_MsrB_dom"/>
</dbReference>
<proteinExistence type="inferred from homology"/>
<dbReference type="PROSITE" id="PS51790">
    <property type="entry name" value="MSRB"/>
    <property type="match status" value="1"/>
</dbReference>
<dbReference type="Pfam" id="PF01641">
    <property type="entry name" value="SelR"/>
    <property type="match status" value="1"/>
</dbReference>
<dbReference type="GO" id="GO:0030091">
    <property type="term" value="P:protein repair"/>
    <property type="evidence" value="ECO:0007669"/>
    <property type="project" value="InterPro"/>
</dbReference>
<dbReference type="PANTHER" id="PTHR10173:SF52">
    <property type="entry name" value="METHIONINE-R-SULFOXIDE REDUCTASE B1"/>
    <property type="match status" value="1"/>
</dbReference>
<protein>
    <recommendedName>
        <fullName evidence="6">Peptide-methionine (R)-S-oxide reductase</fullName>
        <ecNumber evidence="6">1.8.4.12</ecNumber>
    </recommendedName>
</protein>
<evidence type="ECO:0000313" key="8">
    <source>
        <dbReference type="EMBL" id="QLL31198.1"/>
    </source>
</evidence>
<evidence type="ECO:0000256" key="3">
    <source>
        <dbReference type="ARBA" id="ARBA00022833"/>
    </source>
</evidence>
<evidence type="ECO:0000259" key="7">
    <source>
        <dbReference type="PROSITE" id="PS51790"/>
    </source>
</evidence>
<keyword evidence="9" id="KW-1185">Reference proteome</keyword>
<evidence type="ECO:0000256" key="1">
    <source>
        <dbReference type="ARBA" id="ARBA00007174"/>
    </source>
</evidence>
<dbReference type="FunFam" id="2.170.150.20:FF:000001">
    <property type="entry name" value="Peptide methionine sulfoxide reductase MsrB"/>
    <property type="match status" value="1"/>
</dbReference>
<keyword evidence="4 6" id="KW-0560">Oxidoreductase</keyword>
<dbReference type="PANTHER" id="PTHR10173">
    <property type="entry name" value="METHIONINE SULFOXIDE REDUCTASE"/>
    <property type="match status" value="1"/>
</dbReference>
<dbReference type="KEGG" id="tgb:HG536_0B00590"/>
<organism evidence="8 9">
    <name type="scientific">Torulaspora globosa</name>
    <dbReference type="NCBI Taxonomy" id="48254"/>
    <lineage>
        <taxon>Eukaryota</taxon>
        <taxon>Fungi</taxon>
        <taxon>Dikarya</taxon>
        <taxon>Ascomycota</taxon>
        <taxon>Saccharomycotina</taxon>
        <taxon>Saccharomycetes</taxon>
        <taxon>Saccharomycetales</taxon>
        <taxon>Saccharomycetaceae</taxon>
        <taxon>Torulaspora</taxon>
    </lineage>
</organism>
<evidence type="ECO:0000256" key="4">
    <source>
        <dbReference type="ARBA" id="ARBA00023002"/>
    </source>
</evidence>
<keyword evidence="3 6" id="KW-0862">Zinc</keyword>
<dbReference type="InterPro" id="IPR011057">
    <property type="entry name" value="Mss4-like_sf"/>
</dbReference>
<dbReference type="GO" id="GO:0006979">
    <property type="term" value="P:response to oxidative stress"/>
    <property type="evidence" value="ECO:0007669"/>
    <property type="project" value="InterPro"/>
</dbReference>
<reference evidence="8 9" key="1">
    <citation type="submission" date="2020-06" db="EMBL/GenBank/DDBJ databases">
        <title>The yeast mating-type switching endonuclease HO is a domesticated member of an unorthodox homing genetic element family.</title>
        <authorList>
            <person name="Coughlan A.Y."/>
            <person name="Lombardi L."/>
            <person name="Braun-Galleani S."/>
            <person name="Martos A.R."/>
            <person name="Galeote V."/>
            <person name="Bigey F."/>
            <person name="Dequin S."/>
            <person name="Byrne K.P."/>
            <person name="Wolfe K.H."/>
        </authorList>
    </citation>
    <scope>NUCLEOTIDE SEQUENCE [LARGE SCALE GENOMIC DNA]</scope>
    <source>
        <strain evidence="8 9">CBS764</strain>
    </source>
</reference>
<dbReference type="SUPFAM" id="SSF51316">
    <property type="entry name" value="Mss4-like"/>
    <property type="match status" value="1"/>
</dbReference>
<dbReference type="OrthoDB" id="44061at2759"/>
<keyword evidence="2 6" id="KW-0479">Metal-binding</keyword>
<dbReference type="GO" id="GO:0005737">
    <property type="term" value="C:cytoplasm"/>
    <property type="evidence" value="ECO:0007669"/>
    <property type="project" value="TreeGrafter"/>
</dbReference>
<comment type="cofactor">
    <cofactor evidence="6">
        <name>Zn(2+)</name>
        <dbReference type="ChEBI" id="CHEBI:29105"/>
    </cofactor>
    <text evidence="6">Binds 1 zinc ion per subunit.</text>
</comment>
<name>A0A7G3ZCG2_9SACH</name>
<feature type="domain" description="MsrB" evidence="7">
    <location>
        <begin position="32"/>
        <end position="160"/>
    </location>
</feature>
<dbReference type="GO" id="GO:0046872">
    <property type="term" value="F:metal ion binding"/>
    <property type="evidence" value="ECO:0007669"/>
    <property type="project" value="UniProtKB-KW"/>
</dbReference>